<gene>
    <name evidence="1" type="ORF">BDV29DRAFT_95594</name>
</gene>
<keyword evidence="2" id="KW-1185">Reference proteome</keyword>
<name>A0A5N5X7T0_9EURO</name>
<protein>
    <submittedName>
        <fullName evidence="1">Uncharacterized protein</fullName>
    </submittedName>
</protein>
<organism evidence="1 2">
    <name type="scientific">Aspergillus leporis</name>
    <dbReference type="NCBI Taxonomy" id="41062"/>
    <lineage>
        <taxon>Eukaryota</taxon>
        <taxon>Fungi</taxon>
        <taxon>Dikarya</taxon>
        <taxon>Ascomycota</taxon>
        <taxon>Pezizomycotina</taxon>
        <taxon>Eurotiomycetes</taxon>
        <taxon>Eurotiomycetidae</taxon>
        <taxon>Eurotiales</taxon>
        <taxon>Aspergillaceae</taxon>
        <taxon>Aspergillus</taxon>
        <taxon>Aspergillus subgen. Circumdati</taxon>
    </lineage>
</organism>
<evidence type="ECO:0000313" key="2">
    <source>
        <dbReference type="Proteomes" id="UP000326565"/>
    </source>
</evidence>
<evidence type="ECO:0000313" key="1">
    <source>
        <dbReference type="EMBL" id="KAB8076125.1"/>
    </source>
</evidence>
<accession>A0A5N5X7T0</accession>
<proteinExistence type="predicted"/>
<dbReference type="AlphaFoldDB" id="A0A5N5X7T0"/>
<dbReference type="EMBL" id="ML732185">
    <property type="protein sequence ID" value="KAB8076125.1"/>
    <property type="molecule type" value="Genomic_DNA"/>
</dbReference>
<dbReference type="Proteomes" id="UP000326565">
    <property type="component" value="Unassembled WGS sequence"/>
</dbReference>
<sequence>MSTEDQYTTEDDDFNICSSWNAHRAFRIHEKQRCAKMEDIELYKDIMEYAFLDNAFPASVSGSLEISGSIPMPPTIDSRTPVHFKESMKENSLFRRTAKDSDG</sequence>
<reference evidence="1 2" key="1">
    <citation type="submission" date="2019-04" db="EMBL/GenBank/DDBJ databases">
        <title>Friends and foes A comparative genomics study of 23 Aspergillus species from section Flavi.</title>
        <authorList>
            <consortium name="DOE Joint Genome Institute"/>
            <person name="Kjaerbolling I."/>
            <person name="Vesth T."/>
            <person name="Frisvad J.C."/>
            <person name="Nybo J.L."/>
            <person name="Theobald S."/>
            <person name="Kildgaard S."/>
            <person name="Isbrandt T."/>
            <person name="Kuo A."/>
            <person name="Sato A."/>
            <person name="Lyhne E.K."/>
            <person name="Kogle M.E."/>
            <person name="Wiebenga A."/>
            <person name="Kun R.S."/>
            <person name="Lubbers R.J."/>
            <person name="Makela M.R."/>
            <person name="Barry K."/>
            <person name="Chovatia M."/>
            <person name="Clum A."/>
            <person name="Daum C."/>
            <person name="Haridas S."/>
            <person name="He G."/>
            <person name="LaButti K."/>
            <person name="Lipzen A."/>
            <person name="Mondo S."/>
            <person name="Riley R."/>
            <person name="Salamov A."/>
            <person name="Simmons B.A."/>
            <person name="Magnuson J.K."/>
            <person name="Henrissat B."/>
            <person name="Mortensen U.H."/>
            <person name="Larsen T.O."/>
            <person name="Devries R.P."/>
            <person name="Grigoriev I.V."/>
            <person name="Machida M."/>
            <person name="Baker S.E."/>
            <person name="Andersen M.R."/>
        </authorList>
    </citation>
    <scope>NUCLEOTIDE SEQUENCE [LARGE SCALE GENOMIC DNA]</scope>
    <source>
        <strain evidence="1 2">CBS 151.66</strain>
    </source>
</reference>